<keyword evidence="3" id="KW-1185">Reference proteome</keyword>
<protein>
    <submittedName>
        <fullName evidence="2">Uncharacterized protein</fullName>
    </submittedName>
</protein>
<dbReference type="AlphaFoldDB" id="A0AAD2DB51"/>
<name>A0AAD2DB51_EUPCR</name>
<proteinExistence type="predicted"/>
<comment type="caution">
    <text evidence="2">The sequence shown here is derived from an EMBL/GenBank/DDBJ whole genome shotgun (WGS) entry which is preliminary data.</text>
</comment>
<accession>A0AAD2DB51</accession>
<evidence type="ECO:0000256" key="1">
    <source>
        <dbReference type="SAM" id="MobiDB-lite"/>
    </source>
</evidence>
<reference evidence="2" key="1">
    <citation type="submission" date="2023-07" db="EMBL/GenBank/DDBJ databases">
        <authorList>
            <consortium name="AG Swart"/>
            <person name="Singh M."/>
            <person name="Singh A."/>
            <person name="Seah K."/>
            <person name="Emmerich C."/>
        </authorList>
    </citation>
    <scope>NUCLEOTIDE SEQUENCE</scope>
    <source>
        <strain evidence="2">DP1</strain>
    </source>
</reference>
<feature type="region of interest" description="Disordered" evidence="1">
    <location>
        <begin position="205"/>
        <end position="225"/>
    </location>
</feature>
<sequence length="291" mass="33791">MRREEEQEEALAPLLSTTPTKENSIKKKRDFGQETDASWEVLDEGITVSHVPGFRSDINFTCIEWLKGIGIGFRFNFDYCNKGAPLRPFCNKSYSSSIKAAYKKSFTGINQVRLNSARPIRKQPEKYSQEWAWKRIQMAKDYSVQSATKMTKEDRCEYSINNLSICPNRRKQHFSNLNKKTVTPSFNSSMRKRFQSSKVREMTKIGEEPANSRRKSKRNKFRKHSYCRKNKSKRGTAIIGNHMLTKPCIPKESFQKSFDLGVLSRAKLDGDYMNADEFMQEDTPSFKIIKI</sequence>
<dbReference type="Proteomes" id="UP001295684">
    <property type="component" value="Unassembled WGS sequence"/>
</dbReference>
<evidence type="ECO:0000313" key="3">
    <source>
        <dbReference type="Proteomes" id="UP001295684"/>
    </source>
</evidence>
<gene>
    <name evidence="2" type="ORF">ECRASSUSDP1_LOCUS27883</name>
</gene>
<dbReference type="EMBL" id="CAMPGE010028767">
    <property type="protein sequence ID" value="CAI2386273.1"/>
    <property type="molecule type" value="Genomic_DNA"/>
</dbReference>
<evidence type="ECO:0000313" key="2">
    <source>
        <dbReference type="EMBL" id="CAI2386273.1"/>
    </source>
</evidence>
<organism evidence="2 3">
    <name type="scientific">Euplotes crassus</name>
    <dbReference type="NCBI Taxonomy" id="5936"/>
    <lineage>
        <taxon>Eukaryota</taxon>
        <taxon>Sar</taxon>
        <taxon>Alveolata</taxon>
        <taxon>Ciliophora</taxon>
        <taxon>Intramacronucleata</taxon>
        <taxon>Spirotrichea</taxon>
        <taxon>Hypotrichia</taxon>
        <taxon>Euplotida</taxon>
        <taxon>Euplotidae</taxon>
        <taxon>Moneuplotes</taxon>
    </lineage>
</organism>
<feature type="compositionally biased region" description="Basic residues" evidence="1">
    <location>
        <begin position="212"/>
        <end position="225"/>
    </location>
</feature>